<dbReference type="InterPro" id="IPR007380">
    <property type="entry name" value="DUF438"/>
</dbReference>
<sequence>MTESHAVDRQKKIVQILQMLHNGGSFEAAKKIFDETFDQVDVSEITNAERQLIATGLNPMEIQTLCNVHAAVFRGKINNNSKTPTEEIPGHPVQVLKLENTVIMSLLNDELLPTLKKWQQAGSDPELLTRMQHALADLMKIDKHYLRKENLIFPLMTKYGITAPPKVMWGVDDEIRGWIKAALKLVNTQPTPEPYDIEAAIEKAAKEVDEMVFKEEEIMLPMDLEIFTAADWAMIQHESDAIGYTLIAQPLPWQPTEAELAVKPKPSKMAQELNAMAEDLAKSQHLASDRKPKPTDRDVLKEIHQDVPMPIAPAETLAKLQAAKTEDGDNDVHKPSISVQRPKPKRRHAGPDVFGAATSGTDSGRIEIDGIHPARVLLPTGAMDLEQLTNVLRLLPLDLTFVDDTDTVRWFSDSGERVFPRTTAVIGRLVKDCHPPKSVDKVEKILSDFHAGREDHADFWINLHGEKMIYIRYFAIRDPEENYLGCLEVTQDISEIQKLDGEKRLGD</sequence>
<dbReference type="InterPro" id="IPR012312">
    <property type="entry name" value="Hemerythrin-like"/>
</dbReference>
<evidence type="ECO:0000259" key="2">
    <source>
        <dbReference type="Pfam" id="PF01814"/>
    </source>
</evidence>
<dbReference type="Gene3D" id="1.20.120.520">
    <property type="entry name" value="nmb1532 protein domain like"/>
    <property type="match status" value="1"/>
</dbReference>
<dbReference type="PANTHER" id="PTHR39966:SF3">
    <property type="entry name" value="DUF438 DOMAIN-CONTAINING PROTEIN"/>
    <property type="match status" value="1"/>
</dbReference>
<evidence type="ECO:0008006" key="6">
    <source>
        <dbReference type="Google" id="ProtNLM"/>
    </source>
</evidence>
<protein>
    <recommendedName>
        <fullName evidence="6">DUF438 domain-containing protein</fullName>
    </recommendedName>
</protein>
<name>A0A0R1QNR2_9LACO</name>
<evidence type="ECO:0000313" key="4">
    <source>
        <dbReference type="EMBL" id="KRL43829.1"/>
    </source>
</evidence>
<dbReference type="Pfam" id="PF13596">
    <property type="entry name" value="PAS_10"/>
    <property type="match status" value="1"/>
</dbReference>
<dbReference type="GO" id="GO:0005886">
    <property type="term" value="C:plasma membrane"/>
    <property type="evidence" value="ECO:0007669"/>
    <property type="project" value="TreeGrafter"/>
</dbReference>
<dbReference type="Pfam" id="PF01814">
    <property type="entry name" value="Hemerythrin"/>
    <property type="match status" value="1"/>
</dbReference>
<dbReference type="Gene3D" id="3.30.450.20">
    <property type="entry name" value="PAS domain"/>
    <property type="match status" value="1"/>
</dbReference>
<gene>
    <name evidence="4" type="ORF">FD01_GL001523</name>
</gene>
<dbReference type="Pfam" id="PF04282">
    <property type="entry name" value="DUF438"/>
    <property type="match status" value="1"/>
</dbReference>
<feature type="domain" description="Hemerythrin-like" evidence="2">
    <location>
        <begin position="91"/>
        <end position="222"/>
    </location>
</feature>
<dbReference type="InterPro" id="IPR035965">
    <property type="entry name" value="PAS-like_dom_sf"/>
</dbReference>
<feature type="domain" description="DUF438" evidence="3">
    <location>
        <begin position="15"/>
        <end position="78"/>
    </location>
</feature>
<proteinExistence type="predicted"/>
<dbReference type="EMBL" id="AZEU01000179">
    <property type="protein sequence ID" value="KRL43829.1"/>
    <property type="molecule type" value="Genomic_DNA"/>
</dbReference>
<dbReference type="AlphaFoldDB" id="A0A0R1QNR2"/>
<comment type="caution">
    <text evidence="4">The sequence shown here is derived from an EMBL/GenBank/DDBJ whole genome shotgun (WGS) entry which is preliminary data.</text>
</comment>
<evidence type="ECO:0000259" key="3">
    <source>
        <dbReference type="Pfam" id="PF04282"/>
    </source>
</evidence>
<dbReference type="SUPFAM" id="SSF55785">
    <property type="entry name" value="PYP-like sensor domain (PAS domain)"/>
    <property type="match status" value="1"/>
</dbReference>
<keyword evidence="5" id="KW-1185">Reference proteome</keyword>
<feature type="compositionally biased region" description="Basic and acidic residues" evidence="1">
    <location>
        <begin position="324"/>
        <end position="334"/>
    </location>
</feature>
<dbReference type="OrthoDB" id="9769774at2"/>
<evidence type="ECO:0000313" key="5">
    <source>
        <dbReference type="Proteomes" id="UP000051790"/>
    </source>
</evidence>
<evidence type="ECO:0000256" key="1">
    <source>
        <dbReference type="SAM" id="MobiDB-lite"/>
    </source>
</evidence>
<accession>A0A0R1QNR2</accession>
<dbReference type="PATRIC" id="fig|1423769.4.peg.1633"/>
<dbReference type="RefSeq" id="WP_056964139.1">
    <property type="nucleotide sequence ID" value="NZ_AZEU01000179.1"/>
</dbReference>
<organism evidence="4 5">
    <name type="scientific">Lacticaseibacillus manihotivorans DSM 13343 = JCM 12514</name>
    <dbReference type="NCBI Taxonomy" id="1423769"/>
    <lineage>
        <taxon>Bacteria</taxon>
        <taxon>Bacillati</taxon>
        <taxon>Bacillota</taxon>
        <taxon>Bacilli</taxon>
        <taxon>Lactobacillales</taxon>
        <taxon>Lactobacillaceae</taxon>
        <taxon>Lacticaseibacillus</taxon>
    </lineage>
</organism>
<feature type="region of interest" description="Disordered" evidence="1">
    <location>
        <begin position="322"/>
        <end position="361"/>
    </location>
</feature>
<reference evidence="4 5" key="1">
    <citation type="journal article" date="2015" name="Genome Announc.">
        <title>Expanding the biotechnology potential of lactobacilli through comparative genomics of 213 strains and associated genera.</title>
        <authorList>
            <person name="Sun Z."/>
            <person name="Harris H.M."/>
            <person name="McCann A."/>
            <person name="Guo C."/>
            <person name="Argimon S."/>
            <person name="Zhang W."/>
            <person name="Yang X."/>
            <person name="Jeffery I.B."/>
            <person name="Cooney J.C."/>
            <person name="Kagawa T.F."/>
            <person name="Liu W."/>
            <person name="Song Y."/>
            <person name="Salvetti E."/>
            <person name="Wrobel A."/>
            <person name="Rasinkangas P."/>
            <person name="Parkhill J."/>
            <person name="Rea M.C."/>
            <person name="O'Sullivan O."/>
            <person name="Ritari J."/>
            <person name="Douillard F.P."/>
            <person name="Paul Ross R."/>
            <person name="Yang R."/>
            <person name="Briner A.E."/>
            <person name="Felis G.E."/>
            <person name="de Vos W.M."/>
            <person name="Barrangou R."/>
            <person name="Klaenhammer T.R."/>
            <person name="Caufield P.W."/>
            <person name="Cui Y."/>
            <person name="Zhang H."/>
            <person name="O'Toole P.W."/>
        </authorList>
    </citation>
    <scope>NUCLEOTIDE SEQUENCE [LARGE SCALE GENOMIC DNA]</scope>
    <source>
        <strain evidence="4 5">DSM 13343</strain>
    </source>
</reference>
<dbReference type="PANTHER" id="PTHR39966">
    <property type="entry name" value="BLL2471 PROTEIN-RELATED"/>
    <property type="match status" value="1"/>
</dbReference>
<dbReference type="Proteomes" id="UP000051790">
    <property type="component" value="Unassembled WGS sequence"/>
</dbReference>